<gene>
    <name evidence="1" type="ORF">IPP15_14215</name>
</gene>
<dbReference type="AlphaFoldDB" id="A0A9D7XTC3"/>
<proteinExistence type="predicted"/>
<accession>A0A9D7XTC3</accession>
<comment type="caution">
    <text evidence="1">The sequence shown here is derived from an EMBL/GenBank/DDBJ whole genome shotgun (WGS) entry which is preliminary data.</text>
</comment>
<dbReference type="Proteomes" id="UP000808337">
    <property type="component" value="Unassembled WGS sequence"/>
</dbReference>
<dbReference type="EMBL" id="JADKGY010000020">
    <property type="protein sequence ID" value="MBK9983518.1"/>
    <property type="molecule type" value="Genomic_DNA"/>
</dbReference>
<reference evidence="1 2" key="1">
    <citation type="submission" date="2020-10" db="EMBL/GenBank/DDBJ databases">
        <title>Connecting structure to function with the recovery of over 1000 high-quality activated sludge metagenome-assembled genomes encoding full-length rRNA genes using long-read sequencing.</title>
        <authorList>
            <person name="Singleton C.M."/>
            <person name="Petriglieri F."/>
            <person name="Kristensen J.M."/>
            <person name="Kirkegaard R.H."/>
            <person name="Michaelsen T.Y."/>
            <person name="Andersen M.H."/>
            <person name="Karst S.M."/>
            <person name="Dueholm M.S."/>
            <person name="Nielsen P.H."/>
            <person name="Albertsen M."/>
        </authorList>
    </citation>
    <scope>NUCLEOTIDE SEQUENCE [LARGE SCALE GENOMIC DNA]</scope>
    <source>
        <strain evidence="1">Ribe_18-Q3-R11-54_MAXAC.273</strain>
    </source>
</reference>
<protein>
    <submittedName>
        <fullName evidence="1">Uncharacterized protein</fullName>
    </submittedName>
</protein>
<name>A0A9D7XTC3_9BACT</name>
<evidence type="ECO:0000313" key="2">
    <source>
        <dbReference type="Proteomes" id="UP000808337"/>
    </source>
</evidence>
<evidence type="ECO:0000313" key="1">
    <source>
        <dbReference type="EMBL" id="MBK9983518.1"/>
    </source>
</evidence>
<sequence>MKFPGIFFFLFLIIHSGFSQTQSGIQPISRKGNIYIYWGWNRAWYSTSDIHFKGENFDFTLRDVESHDKPSSNINNYINPFNATIPQTDFRIGFFIHNHYSISAGFDHMKYVVSQYQVTRISGVISSTETPYDKTYLNDDITISRDFLEFEHTNGLNYINIDARRFDEILDLNKIKISLTEGIGAGILLPKTNTTLFNRNNNDQYHLSGYGISAVVAANISFFKYFFIQSEFKNGFINMPDIRIAPVKTAKASQSFLFTQFNIVLGANFRFGHKHDAVD</sequence>
<organism evidence="1 2">
    <name type="scientific">Candidatus Opimibacter skivensis</name>
    <dbReference type="NCBI Taxonomy" id="2982028"/>
    <lineage>
        <taxon>Bacteria</taxon>
        <taxon>Pseudomonadati</taxon>
        <taxon>Bacteroidota</taxon>
        <taxon>Saprospiria</taxon>
        <taxon>Saprospirales</taxon>
        <taxon>Saprospiraceae</taxon>
        <taxon>Candidatus Opimibacter</taxon>
    </lineage>
</organism>